<reference evidence="2 3" key="1">
    <citation type="submission" date="2024-01" db="EMBL/GenBank/DDBJ databases">
        <title>The genomes of 5 underutilized Papilionoideae crops provide insights into root nodulation and disease resistanc.</title>
        <authorList>
            <person name="Yuan L."/>
        </authorList>
    </citation>
    <scope>NUCLEOTIDE SEQUENCE [LARGE SCALE GENOMIC DNA]</scope>
    <source>
        <strain evidence="2">ZHUSHIDOU_FW_LH</strain>
        <tissue evidence="2">Leaf</tissue>
    </source>
</reference>
<feature type="region of interest" description="Disordered" evidence="1">
    <location>
        <begin position="126"/>
        <end position="176"/>
    </location>
</feature>
<keyword evidence="3" id="KW-1185">Reference proteome</keyword>
<name>A0AAN9E6S3_CROPI</name>
<sequence>MARVKILVFYCSILDEQYSWQIIEFHDVRGSISVVGMKKALLNCLYVSEEISLQLSGACPPCKETVAVHRKIDDADFGGSWMTDLMLTKFNFKKREISIMAMNIHALRKLLAAMEAEEAAMEAEEAAGKSTNHGTADSFNNYGDGNQNYSNSRINSGANSGDRYNRRTYNNHGDNAINNSGTFYGNGNGGNIGGNFDASTKNYRRY</sequence>
<comment type="caution">
    <text evidence="2">The sequence shown here is derived from an EMBL/GenBank/DDBJ whole genome shotgun (WGS) entry which is preliminary data.</text>
</comment>
<proteinExistence type="predicted"/>
<dbReference type="EMBL" id="JAYWIO010000008">
    <property type="protein sequence ID" value="KAK7246282.1"/>
    <property type="molecule type" value="Genomic_DNA"/>
</dbReference>
<evidence type="ECO:0000313" key="3">
    <source>
        <dbReference type="Proteomes" id="UP001372338"/>
    </source>
</evidence>
<evidence type="ECO:0000313" key="2">
    <source>
        <dbReference type="EMBL" id="KAK7246282.1"/>
    </source>
</evidence>
<dbReference type="AlphaFoldDB" id="A0AAN9E6S3"/>
<gene>
    <name evidence="2" type="ORF">RIF29_41144</name>
</gene>
<dbReference type="Proteomes" id="UP001372338">
    <property type="component" value="Unassembled WGS sequence"/>
</dbReference>
<accession>A0AAN9E6S3</accession>
<evidence type="ECO:0000256" key="1">
    <source>
        <dbReference type="SAM" id="MobiDB-lite"/>
    </source>
</evidence>
<protein>
    <submittedName>
        <fullName evidence="2">Uncharacterized protein</fullName>
    </submittedName>
</protein>
<feature type="compositionally biased region" description="Polar residues" evidence="1">
    <location>
        <begin position="129"/>
        <end position="159"/>
    </location>
</feature>
<feature type="compositionally biased region" description="Polar residues" evidence="1">
    <location>
        <begin position="167"/>
        <end position="176"/>
    </location>
</feature>
<organism evidence="2 3">
    <name type="scientific">Crotalaria pallida</name>
    <name type="common">Smooth rattlebox</name>
    <name type="synonym">Crotalaria striata</name>
    <dbReference type="NCBI Taxonomy" id="3830"/>
    <lineage>
        <taxon>Eukaryota</taxon>
        <taxon>Viridiplantae</taxon>
        <taxon>Streptophyta</taxon>
        <taxon>Embryophyta</taxon>
        <taxon>Tracheophyta</taxon>
        <taxon>Spermatophyta</taxon>
        <taxon>Magnoliopsida</taxon>
        <taxon>eudicotyledons</taxon>
        <taxon>Gunneridae</taxon>
        <taxon>Pentapetalae</taxon>
        <taxon>rosids</taxon>
        <taxon>fabids</taxon>
        <taxon>Fabales</taxon>
        <taxon>Fabaceae</taxon>
        <taxon>Papilionoideae</taxon>
        <taxon>50 kb inversion clade</taxon>
        <taxon>genistoids sensu lato</taxon>
        <taxon>core genistoids</taxon>
        <taxon>Crotalarieae</taxon>
        <taxon>Crotalaria</taxon>
    </lineage>
</organism>